<gene>
    <name evidence="2" type="ORF">BTO14_16750</name>
</gene>
<dbReference type="Proteomes" id="UP000247345">
    <property type="component" value="Unassembled WGS sequence"/>
</dbReference>
<sequence>MKTKQKMINLTKQILLVLFFGIVASSCSNEDEMLLNNDSSEAGIETIKDKEPKVYARVSCNETSFPTLGPSASSAQTCNDVTSPKNIGTLDCRTNSGGYSNYGNYGKYQITGSSTRYAGTKTRVERHFKDINRANNRNGKLSYKFIIDDLSDEQTCIVQAHAVGTIVAGQRTGQTAESAVILLYATKTSDPNKFNLYTHESTTPYTTTNSGARTITFFRQVTKGLEYDLTFKTGYNSVGNAYTAIRVWRGTSSKYKNLNHTYTTTGVYVRYGVYGANDTGDRTATVRFKNVGFCREN</sequence>
<evidence type="ECO:0000313" key="3">
    <source>
        <dbReference type="Proteomes" id="UP000247345"/>
    </source>
</evidence>
<evidence type="ECO:0000313" key="2">
    <source>
        <dbReference type="EMBL" id="PQJ69641.1"/>
    </source>
</evidence>
<dbReference type="OrthoDB" id="1418550at2"/>
<feature type="signal peptide" evidence="1">
    <location>
        <begin position="1"/>
        <end position="30"/>
    </location>
</feature>
<reference evidence="2 3" key="1">
    <citation type="submission" date="2016-12" db="EMBL/GenBank/DDBJ databases">
        <title>Trade-off between light-utilization and light-protection in marine flavobacteria.</title>
        <authorList>
            <person name="Kumagai Y."/>
            <person name="Yoshizawa S."/>
            <person name="Kogure K."/>
            <person name="Iwasaki W."/>
        </authorList>
    </citation>
    <scope>NUCLEOTIDE SEQUENCE [LARGE SCALE GENOMIC DNA]</scope>
    <source>
        <strain evidence="2 3">KCTC 12100</strain>
    </source>
</reference>
<dbReference type="AlphaFoldDB" id="A0A2P6C9R2"/>
<feature type="chain" id="PRO_5015141848" description="Alginate lyase 2 domain-containing protein" evidence="1">
    <location>
        <begin position="31"/>
        <end position="297"/>
    </location>
</feature>
<dbReference type="PROSITE" id="PS51257">
    <property type="entry name" value="PROKAR_LIPOPROTEIN"/>
    <property type="match status" value="1"/>
</dbReference>
<evidence type="ECO:0000256" key="1">
    <source>
        <dbReference type="SAM" id="SignalP"/>
    </source>
</evidence>
<proteinExistence type="predicted"/>
<organism evidence="2 3">
    <name type="scientific">Polaribacter butkevichii</name>
    <dbReference type="NCBI Taxonomy" id="218490"/>
    <lineage>
        <taxon>Bacteria</taxon>
        <taxon>Pseudomonadati</taxon>
        <taxon>Bacteroidota</taxon>
        <taxon>Flavobacteriia</taxon>
        <taxon>Flavobacteriales</taxon>
        <taxon>Flavobacteriaceae</taxon>
    </lineage>
</organism>
<name>A0A2P6C9R2_9FLAO</name>
<dbReference type="RefSeq" id="WP_105050550.1">
    <property type="nucleotide sequence ID" value="NZ_CP150661.1"/>
</dbReference>
<evidence type="ECO:0008006" key="4">
    <source>
        <dbReference type="Google" id="ProtNLM"/>
    </source>
</evidence>
<dbReference type="EMBL" id="MSCK01000002">
    <property type="protein sequence ID" value="PQJ69641.1"/>
    <property type="molecule type" value="Genomic_DNA"/>
</dbReference>
<comment type="caution">
    <text evidence="2">The sequence shown here is derived from an EMBL/GenBank/DDBJ whole genome shotgun (WGS) entry which is preliminary data.</text>
</comment>
<keyword evidence="1" id="KW-0732">Signal</keyword>
<protein>
    <recommendedName>
        <fullName evidence="4">Alginate lyase 2 domain-containing protein</fullName>
    </recommendedName>
</protein>
<accession>A0A2P6C9R2</accession>
<keyword evidence="3" id="KW-1185">Reference proteome</keyword>